<gene>
    <name evidence="2" type="ORF">SPIRO4BDMA_50432</name>
</gene>
<feature type="compositionally biased region" description="Basic and acidic residues" evidence="1">
    <location>
        <begin position="687"/>
        <end position="702"/>
    </location>
</feature>
<dbReference type="EMBL" id="FWDO01000005">
    <property type="protein sequence ID" value="SLM18917.1"/>
    <property type="molecule type" value="Genomic_DNA"/>
</dbReference>
<accession>A0A3P3XRN1</accession>
<dbReference type="InterPro" id="IPR001539">
    <property type="entry name" value="Peptidase_U32"/>
</dbReference>
<feature type="region of interest" description="Disordered" evidence="1">
    <location>
        <begin position="687"/>
        <end position="745"/>
    </location>
</feature>
<reference evidence="2" key="1">
    <citation type="submission" date="2017-02" db="EMBL/GenBank/DDBJ databases">
        <authorList>
            <person name="Regsiter A."/>
            <person name="William W."/>
        </authorList>
    </citation>
    <scope>NUCLEOTIDE SEQUENCE</scope>
    <source>
        <strain evidence="2">BdmA 4</strain>
    </source>
</reference>
<proteinExistence type="predicted"/>
<protein>
    <submittedName>
        <fullName evidence="2">Peptidase U32</fullName>
    </submittedName>
</protein>
<sequence length="745" mass="84288">MKRIELLAPAGSSEALDAAVGEGADAVYLGLRSFNARMRTTNLAFNQFEAAVYACHERARKVYVTVNTVFEEREADRLYQLLEYLVSVGPDGVIVQDAGVAKMVRDHFPSLSLHGSTQMNVASSAGCNQLSRSGFKRAVLARELSLEEIKQIRQYTSLELEVFVHGALCVSASGLCLFSSYLGGKSANRGMCTQACRRLYESETGTGYYFSPDDLQLIEYLPALIAAGVNAFKIEGRMKSAEYVGTVVSAYRYLIDNYETDQDRAILKSSAMLQADFARRKTSFFITGTPDDYIHPDQAGGTGIHLGRIRDARTIDDKRWALMNTYEGLAERDSVRIHRKDDSGRITAKIQAVKYGVDGMLLQIDGEWRQNDDVYLIQTASMTRRYRPILPKNLDRFHKFPSSHTAPKPTLPRLDGRKLDTIFEPGTYVLAGKVADLHAALTFRPKKAMILFDKLNAETMRRDEGNLPFKRDRLILWLDPYFAESDAAWLQTELEYWIGKGVSLVVVNNQAHFTLLRGKNVTMVVGPWLYTFNPWALSYYLEQGVQAVIPPYEISRQDLYRLTGYVPAQFFAPIIFAYPDLFRIRADLSRVYGQSHFSDREGNLFTLVGRHDYSVVIPDKPFSLIDLVPNLKKQGFSRFILDLSNAEPARGLYRDIARAADQCKPLSNTSRFNWKDGFWSEETVRREENMRNRDDNRREEAVRFGGGTRSMKNPRQPVAKSQVRGTKSPVRATKNAQGAKRSRKQ</sequence>
<dbReference type="AlphaFoldDB" id="A0A3P3XRN1"/>
<dbReference type="PANTHER" id="PTHR30217">
    <property type="entry name" value="PEPTIDASE U32 FAMILY"/>
    <property type="match status" value="1"/>
</dbReference>
<dbReference type="PANTHER" id="PTHR30217:SF10">
    <property type="entry name" value="23S RRNA 5-HYDROXYCYTIDINE C2501 SYNTHASE"/>
    <property type="match status" value="1"/>
</dbReference>
<evidence type="ECO:0000256" key="1">
    <source>
        <dbReference type="SAM" id="MobiDB-lite"/>
    </source>
</evidence>
<organism evidence="2">
    <name type="scientific">uncultured spirochete</name>
    <dbReference type="NCBI Taxonomy" id="156406"/>
    <lineage>
        <taxon>Bacteria</taxon>
        <taxon>Pseudomonadati</taxon>
        <taxon>Spirochaetota</taxon>
        <taxon>Spirochaetia</taxon>
        <taxon>Spirochaetales</taxon>
        <taxon>environmental samples</taxon>
    </lineage>
</organism>
<name>A0A3P3XRN1_9SPIR</name>
<dbReference type="InterPro" id="IPR051454">
    <property type="entry name" value="RNA/ubiquinone_mod_enzymes"/>
</dbReference>
<evidence type="ECO:0000313" key="2">
    <source>
        <dbReference type="EMBL" id="SLM18917.1"/>
    </source>
</evidence>
<dbReference type="Pfam" id="PF01136">
    <property type="entry name" value="Peptidase_U32"/>
    <property type="match status" value="1"/>
</dbReference>